<organism evidence="2 3">
    <name type="scientific">Leishmania martiniquensis</name>
    <dbReference type="NCBI Taxonomy" id="1580590"/>
    <lineage>
        <taxon>Eukaryota</taxon>
        <taxon>Discoba</taxon>
        <taxon>Euglenozoa</taxon>
        <taxon>Kinetoplastea</taxon>
        <taxon>Metakinetoplastina</taxon>
        <taxon>Trypanosomatida</taxon>
        <taxon>Trypanosomatidae</taxon>
        <taxon>Leishmaniinae</taxon>
        <taxon>Leishmania</taxon>
    </lineage>
</organism>
<sequence>MQRRAEHHSAVVHGEGHPHTRLSETARGEASSSTRLSQQAHQLRHGTDYRCRGVGNCSLRDLQEGLYARLQRRLHYLAASPSGSASTPLLVVDATVRLWRDTRLALRQQMRHRSGIHAAQRRALLRGQLLNEEKSEEGVVMDGAVRRILAEREASRTYLLAGAASGDRAESTRWH</sequence>
<keyword evidence="3" id="KW-1185">Reference proteome</keyword>
<dbReference type="Proteomes" id="UP000673552">
    <property type="component" value="Unassembled WGS sequence"/>
</dbReference>
<dbReference type="RefSeq" id="XP_067179468.1">
    <property type="nucleotide sequence ID" value="XM_067324121.1"/>
</dbReference>
<evidence type="ECO:0000313" key="3">
    <source>
        <dbReference type="Proteomes" id="UP000673552"/>
    </source>
</evidence>
<evidence type="ECO:0000313" key="2">
    <source>
        <dbReference type="EMBL" id="KAG5481035.1"/>
    </source>
</evidence>
<proteinExistence type="predicted"/>
<evidence type="ECO:0000256" key="1">
    <source>
        <dbReference type="SAM" id="MobiDB-lite"/>
    </source>
</evidence>
<protein>
    <submittedName>
        <fullName evidence="2">Uncharacterized protein</fullName>
    </submittedName>
</protein>
<dbReference type="EMBL" id="JAFEUZ010000018">
    <property type="protein sequence ID" value="KAG5481035.1"/>
    <property type="molecule type" value="Genomic_DNA"/>
</dbReference>
<dbReference type="OrthoDB" id="267414at2759"/>
<comment type="caution">
    <text evidence="2">The sequence shown here is derived from an EMBL/GenBank/DDBJ whole genome shotgun (WGS) entry which is preliminary data.</text>
</comment>
<gene>
    <name evidence="2" type="ORF">LSCM1_06711</name>
</gene>
<feature type="region of interest" description="Disordered" evidence="1">
    <location>
        <begin position="1"/>
        <end position="45"/>
    </location>
</feature>
<dbReference type="KEGG" id="lmat:92516633"/>
<accession>A0A836HBF8</accession>
<feature type="compositionally biased region" description="Polar residues" evidence="1">
    <location>
        <begin position="30"/>
        <end position="41"/>
    </location>
</feature>
<name>A0A836HBF8_9TRYP</name>
<feature type="compositionally biased region" description="Basic and acidic residues" evidence="1">
    <location>
        <begin position="14"/>
        <end position="27"/>
    </location>
</feature>
<dbReference type="AlphaFoldDB" id="A0A836HBF8"/>
<reference evidence="3" key="1">
    <citation type="journal article" date="2021" name="Microbiol. Resour. Announc.">
        <title>LGAAP: Leishmaniinae Genome Assembly and Annotation Pipeline.</title>
        <authorList>
            <person name="Almutairi H."/>
            <person name="Urbaniak M.D."/>
            <person name="Bates M.D."/>
            <person name="Jariyapan N."/>
            <person name="Kwakye-Nuako G."/>
            <person name="Thomaz-Soccol V."/>
            <person name="Al-Salem W.S."/>
            <person name="Dillon R.J."/>
            <person name="Bates P.A."/>
            <person name="Gatherer D."/>
        </authorList>
    </citation>
    <scope>NUCLEOTIDE SEQUENCE [LARGE SCALE GENOMIC DNA]</scope>
</reference>
<dbReference type="GeneID" id="92516633"/>
<reference evidence="3" key="2">
    <citation type="journal article" date="2021" name="Sci. Data">
        <title>Chromosome-scale genome sequencing, assembly and annotation of six genomes from subfamily Leishmaniinae.</title>
        <authorList>
            <person name="Almutairi H."/>
            <person name="Urbaniak M.D."/>
            <person name="Bates M.D."/>
            <person name="Jariyapan N."/>
            <person name="Kwakye-Nuako G."/>
            <person name="Thomaz Soccol V."/>
            <person name="Al-Salem W.S."/>
            <person name="Dillon R.J."/>
            <person name="Bates P.A."/>
            <person name="Gatherer D."/>
        </authorList>
    </citation>
    <scope>NUCLEOTIDE SEQUENCE [LARGE SCALE GENOMIC DNA]</scope>
</reference>